<evidence type="ECO:0000259" key="1">
    <source>
        <dbReference type="Pfam" id="PF07171"/>
    </source>
</evidence>
<dbReference type="PIRSF" id="PIRSF012702">
    <property type="entry name" value="UCP012702"/>
    <property type="match status" value="1"/>
</dbReference>
<feature type="domain" description="Microcystin LR degradation protein MlrC C-terminal" evidence="1">
    <location>
        <begin position="306"/>
        <end position="477"/>
    </location>
</feature>
<dbReference type="InterPro" id="IPR015995">
    <property type="entry name" value="MlrC_N"/>
</dbReference>
<dbReference type="Pfam" id="PF07364">
    <property type="entry name" value="DUF1485"/>
    <property type="match status" value="1"/>
</dbReference>
<proteinExistence type="predicted"/>
<dbReference type="EMBL" id="CP162599">
    <property type="protein sequence ID" value="XDK31507.1"/>
    <property type="molecule type" value="Genomic_DNA"/>
</dbReference>
<evidence type="ECO:0000313" key="3">
    <source>
        <dbReference type="EMBL" id="XDK31507.1"/>
    </source>
</evidence>
<dbReference type="AlphaFoldDB" id="A0AB39HLI2"/>
<evidence type="ECO:0000259" key="2">
    <source>
        <dbReference type="Pfam" id="PF07364"/>
    </source>
</evidence>
<protein>
    <submittedName>
        <fullName evidence="3">M81 family metallopeptidase</fullName>
    </submittedName>
</protein>
<dbReference type="RefSeq" id="WP_368652234.1">
    <property type="nucleotide sequence ID" value="NZ_CP162599.1"/>
</dbReference>
<accession>A0AB39HLI2</accession>
<feature type="domain" description="Microcystin LR degradation protein MlrC N-terminal" evidence="2">
    <location>
        <begin position="6"/>
        <end position="289"/>
    </location>
</feature>
<dbReference type="InterPro" id="IPR009197">
    <property type="entry name" value="MlrC"/>
</dbReference>
<name>A0AB39HLI2_9BACI</name>
<dbReference type="InterPro" id="IPR010799">
    <property type="entry name" value="MlrC_C"/>
</dbReference>
<gene>
    <name evidence="3" type="ORF">AB4Y30_10755</name>
</gene>
<dbReference type="Pfam" id="PF07171">
    <property type="entry name" value="MlrC_C"/>
    <property type="match status" value="1"/>
</dbReference>
<organism evidence="3">
    <name type="scientific">Ornithinibacillus sp. 4-3</name>
    <dbReference type="NCBI Taxonomy" id="3231488"/>
    <lineage>
        <taxon>Bacteria</taxon>
        <taxon>Bacillati</taxon>
        <taxon>Bacillota</taxon>
        <taxon>Bacilli</taxon>
        <taxon>Bacillales</taxon>
        <taxon>Bacillaceae</taxon>
        <taxon>Ornithinibacillus</taxon>
    </lineage>
</organism>
<sequence>MSQQIRIGVAGIYHETNSFAPGVTTLNDFKQTWIDKSEVYFNKYQGTRTSMGGTIDSAKVNDIDLLPGLYTETTPSGMVTEDTIGSLIDSLVESISDRIDGLILILHGAMVSESYPDVEAEIVNRVRKKVGISLPIVVTLDLHANTSEALIKHTNCIVGYDTYPHVDAYERAIEATDILIQMIKGKIKPIMAWESSRMLVPPQTMMTNKTPMKTLMQYASELEKNPKILNVTVAGGFPFSDILDAGMSFIVTTDGDENLAKKSVKELSQLAWELREKFTFEEVSLQQAYDWTIQQNERPIIWVEGSDNVGGGSPADATHVLSFLVESDQKSLMIVRDSEVALKAHILGVGENLHCKLGGKSDGLHGEPVEIKGLIRLLSDGKFKHKGPYMAGKEGDMGRTAVVDANNMTIVITENRIPPFDINHVKSIGIDPEAYQIIVVKAAIAWKTSFGDISKGEVYLDTPGCCSANLQYFNYNNIKRPIYPLDPM</sequence>
<reference evidence="3" key="1">
    <citation type="submission" date="2024-07" db="EMBL/GenBank/DDBJ databases">
        <title>Halotolerant mesophilic bacterium Ornithinibacillus sp. 4-3, sp. nov., isolated from soil.</title>
        <authorList>
            <person name="Sidarenka A.V."/>
            <person name="Guliayeva D.E."/>
            <person name="Leanovich S.I."/>
            <person name="Hileuskaya K.S."/>
            <person name="Akhremchuk A.E."/>
            <person name="Sikolenko M.A."/>
            <person name="Valentovich L.N."/>
        </authorList>
    </citation>
    <scope>NUCLEOTIDE SEQUENCE</scope>
    <source>
        <strain evidence="3">4-3</strain>
    </source>
</reference>